<dbReference type="AlphaFoldDB" id="A0A915HY88"/>
<reference evidence="2" key="1">
    <citation type="submission" date="2022-11" db="UniProtKB">
        <authorList>
            <consortium name="WormBaseParasite"/>
        </authorList>
    </citation>
    <scope>IDENTIFICATION</scope>
</reference>
<organism evidence="1 2">
    <name type="scientific">Romanomermis culicivorax</name>
    <name type="common">Nematode worm</name>
    <dbReference type="NCBI Taxonomy" id="13658"/>
    <lineage>
        <taxon>Eukaryota</taxon>
        <taxon>Metazoa</taxon>
        <taxon>Ecdysozoa</taxon>
        <taxon>Nematoda</taxon>
        <taxon>Enoplea</taxon>
        <taxon>Dorylaimia</taxon>
        <taxon>Mermithida</taxon>
        <taxon>Mermithoidea</taxon>
        <taxon>Mermithidae</taxon>
        <taxon>Romanomermis</taxon>
    </lineage>
</organism>
<sequence>MTVKSILSVFVIVCEKTSEPLSFDWIIIRFSSANKTLYKIVECGNNILLSKYFLQTNIMQVIEY</sequence>
<evidence type="ECO:0000313" key="1">
    <source>
        <dbReference type="Proteomes" id="UP000887565"/>
    </source>
</evidence>
<protein>
    <submittedName>
        <fullName evidence="2">Uncharacterized protein</fullName>
    </submittedName>
</protein>
<accession>A0A915HY88</accession>
<name>A0A915HY88_ROMCU</name>
<dbReference type="WBParaSite" id="nRc.2.0.1.t06800-RA">
    <property type="protein sequence ID" value="nRc.2.0.1.t06800-RA"/>
    <property type="gene ID" value="nRc.2.0.1.g06800"/>
</dbReference>
<proteinExistence type="predicted"/>
<keyword evidence="1" id="KW-1185">Reference proteome</keyword>
<evidence type="ECO:0000313" key="2">
    <source>
        <dbReference type="WBParaSite" id="nRc.2.0.1.t06800-RA"/>
    </source>
</evidence>
<dbReference type="Proteomes" id="UP000887565">
    <property type="component" value="Unplaced"/>
</dbReference>